<evidence type="ECO:0000256" key="3">
    <source>
        <dbReference type="ARBA" id="ARBA00022723"/>
    </source>
</evidence>
<reference evidence="9" key="1">
    <citation type="submission" date="2016-10" db="EMBL/GenBank/DDBJ databases">
        <authorList>
            <person name="de Groot N.N."/>
        </authorList>
    </citation>
    <scope>NUCLEOTIDE SEQUENCE</scope>
</reference>
<dbReference type="EC" id="2.7.8.7" evidence="9"/>
<evidence type="ECO:0000313" key="9">
    <source>
        <dbReference type="EMBL" id="SFV64806.1"/>
    </source>
</evidence>
<dbReference type="AlphaFoldDB" id="A0A1W1CG90"/>
<dbReference type="Pfam" id="PF01648">
    <property type="entry name" value="ACPS"/>
    <property type="match status" value="1"/>
</dbReference>
<keyword evidence="6" id="KW-0443">Lipid metabolism</keyword>
<dbReference type="NCBIfam" id="TIGR00516">
    <property type="entry name" value="acpS"/>
    <property type="match status" value="1"/>
</dbReference>
<keyword evidence="2 9" id="KW-0808">Transferase</keyword>
<dbReference type="InterPro" id="IPR037143">
    <property type="entry name" value="4-PPantetheinyl_Trfase_dom_sf"/>
</dbReference>
<organism evidence="9">
    <name type="scientific">hydrothermal vent metagenome</name>
    <dbReference type="NCBI Taxonomy" id="652676"/>
    <lineage>
        <taxon>unclassified sequences</taxon>
        <taxon>metagenomes</taxon>
        <taxon>ecological metagenomes</taxon>
    </lineage>
</organism>
<dbReference type="GO" id="GO:0006633">
    <property type="term" value="P:fatty acid biosynthetic process"/>
    <property type="evidence" value="ECO:0007669"/>
    <property type="project" value="UniProtKB-KW"/>
</dbReference>
<dbReference type="SUPFAM" id="SSF56214">
    <property type="entry name" value="4'-phosphopantetheinyl transferase"/>
    <property type="match status" value="1"/>
</dbReference>
<name>A0A1W1CG90_9ZZZZ</name>
<dbReference type="EMBL" id="FPHL01000037">
    <property type="protein sequence ID" value="SFV64806.1"/>
    <property type="molecule type" value="Genomic_DNA"/>
</dbReference>
<sequence length="118" mass="13075">MKVGTDIIQIKRIEKLVKKYGIKFKQRYLSKKEIAMARKLETLAGLWAAKEAISKALGCGIGAQLAFHDIIIAKDHKGAPFFKLTKEAQKVFRIKSSSISISHDGGFAIAIAVIDFKK</sequence>
<dbReference type="GO" id="GO:0008897">
    <property type="term" value="F:holo-[acyl-carrier-protein] synthase activity"/>
    <property type="evidence" value="ECO:0007669"/>
    <property type="project" value="UniProtKB-EC"/>
</dbReference>
<keyword evidence="4" id="KW-0276">Fatty acid metabolism</keyword>
<evidence type="ECO:0000256" key="2">
    <source>
        <dbReference type="ARBA" id="ARBA00022679"/>
    </source>
</evidence>
<dbReference type="NCBIfam" id="TIGR00556">
    <property type="entry name" value="pantethn_trn"/>
    <property type="match status" value="1"/>
</dbReference>
<keyword evidence="7" id="KW-0275">Fatty acid biosynthesis</keyword>
<keyword evidence="5" id="KW-0460">Magnesium</keyword>
<dbReference type="InterPro" id="IPR004568">
    <property type="entry name" value="Ppantetheine-prot_Trfase_dom"/>
</dbReference>
<dbReference type="GO" id="GO:0000287">
    <property type="term" value="F:magnesium ion binding"/>
    <property type="evidence" value="ECO:0007669"/>
    <property type="project" value="InterPro"/>
</dbReference>
<evidence type="ECO:0000256" key="7">
    <source>
        <dbReference type="ARBA" id="ARBA00023160"/>
    </source>
</evidence>
<keyword evidence="1" id="KW-0444">Lipid biosynthesis</keyword>
<dbReference type="Gene3D" id="3.90.470.20">
    <property type="entry name" value="4'-phosphopantetheinyl transferase domain"/>
    <property type="match status" value="1"/>
</dbReference>
<evidence type="ECO:0000259" key="8">
    <source>
        <dbReference type="Pfam" id="PF01648"/>
    </source>
</evidence>
<evidence type="ECO:0000256" key="1">
    <source>
        <dbReference type="ARBA" id="ARBA00022516"/>
    </source>
</evidence>
<gene>
    <name evidence="9" type="ORF">MNB_SV-10-383</name>
</gene>
<accession>A0A1W1CG90</accession>
<evidence type="ECO:0000256" key="6">
    <source>
        <dbReference type="ARBA" id="ARBA00023098"/>
    </source>
</evidence>
<evidence type="ECO:0000256" key="4">
    <source>
        <dbReference type="ARBA" id="ARBA00022832"/>
    </source>
</evidence>
<feature type="domain" description="4'-phosphopantetheinyl transferase" evidence="8">
    <location>
        <begin position="3"/>
        <end position="111"/>
    </location>
</feature>
<dbReference type="InterPro" id="IPR002582">
    <property type="entry name" value="ACPS"/>
</dbReference>
<protein>
    <submittedName>
        <fullName evidence="9">Holo-[acyl-carrier protein] synthase</fullName>
        <ecNumber evidence="9">2.7.8.7</ecNumber>
    </submittedName>
</protein>
<proteinExistence type="inferred from homology"/>
<keyword evidence="3" id="KW-0479">Metal-binding</keyword>
<dbReference type="HAMAP" id="MF_00101">
    <property type="entry name" value="AcpS"/>
    <property type="match status" value="1"/>
</dbReference>
<dbReference type="InterPro" id="IPR008278">
    <property type="entry name" value="4-PPantetheinyl_Trfase_dom"/>
</dbReference>
<evidence type="ECO:0000256" key="5">
    <source>
        <dbReference type="ARBA" id="ARBA00022842"/>
    </source>
</evidence>